<keyword evidence="3" id="KW-0547">Nucleotide-binding</keyword>
<evidence type="ECO:0008006" key="8">
    <source>
        <dbReference type="Google" id="ProtNLM"/>
    </source>
</evidence>
<evidence type="ECO:0000256" key="4">
    <source>
        <dbReference type="ARBA" id="ARBA00022777"/>
    </source>
</evidence>
<dbReference type="InParanoid" id="A0A5E4G550"/>
<keyword evidence="5" id="KW-0067">ATP-binding</keyword>
<organism evidence="6 7">
    <name type="scientific">Prunus dulcis</name>
    <name type="common">Almond</name>
    <name type="synonym">Amygdalus dulcis</name>
    <dbReference type="NCBI Taxonomy" id="3755"/>
    <lineage>
        <taxon>Eukaryota</taxon>
        <taxon>Viridiplantae</taxon>
        <taxon>Streptophyta</taxon>
        <taxon>Embryophyta</taxon>
        <taxon>Tracheophyta</taxon>
        <taxon>Spermatophyta</taxon>
        <taxon>Magnoliopsida</taxon>
        <taxon>eudicotyledons</taxon>
        <taxon>Gunneridae</taxon>
        <taxon>Pentapetalae</taxon>
        <taxon>rosids</taxon>
        <taxon>fabids</taxon>
        <taxon>Rosales</taxon>
        <taxon>Rosaceae</taxon>
        <taxon>Amygdaloideae</taxon>
        <taxon>Amygdaleae</taxon>
        <taxon>Prunus</taxon>
    </lineage>
</organism>
<dbReference type="Gene3D" id="1.10.510.10">
    <property type="entry name" value="Transferase(Phosphotransferase) domain 1"/>
    <property type="match status" value="1"/>
</dbReference>
<evidence type="ECO:0000256" key="3">
    <source>
        <dbReference type="ARBA" id="ARBA00022741"/>
    </source>
</evidence>
<evidence type="ECO:0000313" key="6">
    <source>
        <dbReference type="EMBL" id="VVA34793.1"/>
    </source>
</evidence>
<evidence type="ECO:0000256" key="1">
    <source>
        <dbReference type="ARBA" id="ARBA00022527"/>
    </source>
</evidence>
<dbReference type="SUPFAM" id="SSF56112">
    <property type="entry name" value="Protein kinase-like (PK-like)"/>
    <property type="match status" value="1"/>
</dbReference>
<dbReference type="Gramene" id="VVA34793">
    <property type="protein sequence ID" value="VVA34793"/>
    <property type="gene ID" value="Prudul26B035072"/>
</dbReference>
<gene>
    <name evidence="6" type="ORF">ALMOND_2B035072</name>
</gene>
<keyword evidence="4" id="KW-0418">Kinase</keyword>
<evidence type="ECO:0000313" key="7">
    <source>
        <dbReference type="Proteomes" id="UP000327085"/>
    </source>
</evidence>
<dbReference type="GO" id="GO:0004674">
    <property type="term" value="F:protein serine/threonine kinase activity"/>
    <property type="evidence" value="ECO:0007669"/>
    <property type="project" value="UniProtKB-KW"/>
</dbReference>
<dbReference type="InterPro" id="IPR011009">
    <property type="entry name" value="Kinase-like_dom_sf"/>
</dbReference>
<dbReference type="GO" id="GO:0005886">
    <property type="term" value="C:plasma membrane"/>
    <property type="evidence" value="ECO:0007669"/>
    <property type="project" value="TreeGrafter"/>
</dbReference>
<sequence>AWHSWNEGRGLELVDETLTDSYSSSEVMRCMHIGLLCIQDNAADRPTMPDVVFMLSSETDRRQPKEPIFTFQNPVSGPQPQSEIIFSANEATMSMIQGR</sequence>
<dbReference type="EMBL" id="CABIKO010000352">
    <property type="protein sequence ID" value="VVA34793.1"/>
    <property type="molecule type" value="Genomic_DNA"/>
</dbReference>
<evidence type="ECO:0000256" key="5">
    <source>
        <dbReference type="ARBA" id="ARBA00022840"/>
    </source>
</evidence>
<keyword evidence="2" id="KW-0808">Transferase</keyword>
<dbReference type="PANTHER" id="PTHR27002:SF422">
    <property type="entry name" value="RECEPTOR-LIKE SERINE_THREONINE-PROTEIN KINASE"/>
    <property type="match status" value="1"/>
</dbReference>
<accession>A0A5E4G550</accession>
<feature type="non-terminal residue" evidence="6">
    <location>
        <position position="1"/>
    </location>
</feature>
<dbReference type="Proteomes" id="UP000327085">
    <property type="component" value="Chromosome 4"/>
</dbReference>
<dbReference type="GO" id="GO:0005524">
    <property type="term" value="F:ATP binding"/>
    <property type="evidence" value="ECO:0007669"/>
    <property type="project" value="UniProtKB-KW"/>
</dbReference>
<dbReference type="AlphaFoldDB" id="A0A5E4G550"/>
<evidence type="ECO:0000256" key="2">
    <source>
        <dbReference type="ARBA" id="ARBA00022679"/>
    </source>
</evidence>
<name>A0A5E4G550_PRUDU</name>
<reference evidence="7" key="1">
    <citation type="journal article" date="2020" name="Plant J.">
        <title>Transposons played a major role in the diversification between the closely related almond and peach genomes: results from the almond genome sequence.</title>
        <authorList>
            <person name="Alioto T."/>
            <person name="Alexiou K.G."/>
            <person name="Bardil A."/>
            <person name="Barteri F."/>
            <person name="Castanera R."/>
            <person name="Cruz F."/>
            <person name="Dhingra A."/>
            <person name="Duval H."/>
            <person name="Fernandez I Marti A."/>
            <person name="Frias L."/>
            <person name="Galan B."/>
            <person name="Garcia J.L."/>
            <person name="Howad W."/>
            <person name="Gomez-Garrido J."/>
            <person name="Gut M."/>
            <person name="Julca I."/>
            <person name="Morata J."/>
            <person name="Puigdomenech P."/>
            <person name="Ribeca P."/>
            <person name="Rubio Cabetas M.J."/>
            <person name="Vlasova A."/>
            <person name="Wirthensohn M."/>
            <person name="Garcia-Mas J."/>
            <person name="Gabaldon T."/>
            <person name="Casacuberta J.M."/>
            <person name="Arus P."/>
        </authorList>
    </citation>
    <scope>NUCLEOTIDE SEQUENCE [LARGE SCALE GENOMIC DNA]</scope>
    <source>
        <strain evidence="7">cv. Texas</strain>
    </source>
</reference>
<proteinExistence type="predicted"/>
<dbReference type="PANTHER" id="PTHR27002">
    <property type="entry name" value="RECEPTOR-LIKE SERINE/THREONINE-PROTEIN KINASE SD1-8"/>
    <property type="match status" value="1"/>
</dbReference>
<dbReference type="OMA" id="ANDTESH"/>
<protein>
    <recommendedName>
        <fullName evidence="8">S-locus lectin protein kinase family protein</fullName>
    </recommendedName>
</protein>
<keyword evidence="1" id="KW-0723">Serine/threonine-protein kinase</keyword>